<sequence length="707" mass="81511">MAFGMDPTIISTTPETQSSKKMSNSGNDLDKKPRKRQRIKRHRPKIRDESTPRKTPKSRIEPSTPKPKTPRRTIPTSSPHQKHVRKDSGKVDTSIYGDRQATDRSSGCAEKPCRRALRFNLENHLINQKDGEEAVTFTEEHNNYERKDDVKFLGFSLQNFDNRALFPNSDCATESCMNLVNEKSKIRARDSFGEMSRQAANPNPEQRESSCMDGNGKPKMVYSYQRRNKSLSTFSCKLDFNLNLEQQYFDSCSELEKIVHEYKSGEKRIHKSAYEGELNANSETENQNMCDVMKNEPGVDSNLQSCYRFGSLQVYQRIFKLNECLKNSRKLGPNCPSIYKKTRMQRRKATTFGGFWNATTVDQCQRKVNPSCRKEVSLSYGACRPINKTGKQRLFRRLTQKAMLERGKNIKRFSNTAISKSNFLVQLGQRGTKQKSEANKDPESFKWVLNSWKTWGCRRKRLFNRRQKLASSVVRLDMASQTKAVIVHPEFLGCALKSKRKRYNKFAEKIDLSSSGNHPFKSQSETTLSRAPTIGIQDFDDETFKYFVEVHNEDVHRRQRKSLYDVELSVGNLVSRHEDIQNSPMQCDDFVLGVQIYPPRQSLEIEMLKNQPAKDQSLETQNINEMGPFLHKTVSYCDNILECPLQCRNGLIEIPVCYQQREDIMLKSVQHQENVALDFEGKHQVPKDVSPIINGKFEKPHVLFLVA</sequence>
<dbReference type="EMBL" id="JBFOLJ010000005">
    <property type="protein sequence ID" value="KAL2536160.1"/>
    <property type="molecule type" value="Genomic_DNA"/>
</dbReference>
<evidence type="ECO:0000313" key="2">
    <source>
        <dbReference type="EMBL" id="KAL2536160.1"/>
    </source>
</evidence>
<evidence type="ECO:0000256" key="1">
    <source>
        <dbReference type="SAM" id="MobiDB-lite"/>
    </source>
</evidence>
<feature type="compositionally biased region" description="Basic residues" evidence="1">
    <location>
        <begin position="32"/>
        <end position="45"/>
    </location>
</feature>
<dbReference type="AlphaFoldDB" id="A0ABD1VFP4"/>
<reference evidence="3" key="1">
    <citation type="submission" date="2024-07" db="EMBL/GenBank/DDBJ databases">
        <title>Two chromosome-level genome assemblies of Korean endemic species Abeliophyllum distichum and Forsythia ovata (Oleaceae).</title>
        <authorList>
            <person name="Jang H."/>
        </authorList>
    </citation>
    <scope>NUCLEOTIDE SEQUENCE [LARGE SCALE GENOMIC DNA]</scope>
</reference>
<name>A0ABD1VFP4_9LAMI</name>
<feature type="region of interest" description="Disordered" evidence="1">
    <location>
        <begin position="193"/>
        <end position="214"/>
    </location>
</feature>
<evidence type="ECO:0000313" key="3">
    <source>
        <dbReference type="Proteomes" id="UP001604277"/>
    </source>
</evidence>
<feature type="region of interest" description="Disordered" evidence="1">
    <location>
        <begin position="1"/>
        <end position="108"/>
    </location>
</feature>
<protein>
    <submittedName>
        <fullName evidence="2">Uncharacterized protein</fullName>
    </submittedName>
</protein>
<gene>
    <name evidence="2" type="ORF">Fot_17551</name>
</gene>
<accession>A0ABD1VFP4</accession>
<feature type="compositionally biased region" description="Polar residues" evidence="1">
    <location>
        <begin position="9"/>
        <end position="27"/>
    </location>
</feature>
<comment type="caution">
    <text evidence="2">The sequence shown here is derived from an EMBL/GenBank/DDBJ whole genome shotgun (WGS) entry which is preliminary data.</text>
</comment>
<organism evidence="2 3">
    <name type="scientific">Forsythia ovata</name>
    <dbReference type="NCBI Taxonomy" id="205694"/>
    <lineage>
        <taxon>Eukaryota</taxon>
        <taxon>Viridiplantae</taxon>
        <taxon>Streptophyta</taxon>
        <taxon>Embryophyta</taxon>
        <taxon>Tracheophyta</taxon>
        <taxon>Spermatophyta</taxon>
        <taxon>Magnoliopsida</taxon>
        <taxon>eudicotyledons</taxon>
        <taxon>Gunneridae</taxon>
        <taxon>Pentapetalae</taxon>
        <taxon>asterids</taxon>
        <taxon>lamiids</taxon>
        <taxon>Lamiales</taxon>
        <taxon>Oleaceae</taxon>
        <taxon>Forsythieae</taxon>
        <taxon>Forsythia</taxon>
    </lineage>
</organism>
<proteinExistence type="predicted"/>
<keyword evidence="3" id="KW-1185">Reference proteome</keyword>
<dbReference type="Proteomes" id="UP001604277">
    <property type="component" value="Unassembled WGS sequence"/>
</dbReference>